<dbReference type="PANTHER" id="PTHR10625">
    <property type="entry name" value="HISTONE DEACETYLASE HDAC1-RELATED"/>
    <property type="match status" value="1"/>
</dbReference>
<comment type="caution">
    <text evidence="3">The sequence shown here is derived from an EMBL/GenBank/DDBJ whole genome shotgun (WGS) entry which is preliminary data.</text>
</comment>
<dbReference type="InterPro" id="IPR023696">
    <property type="entry name" value="Ureohydrolase_dom_sf"/>
</dbReference>
<dbReference type="CDD" id="cd11599">
    <property type="entry name" value="HDAC_classII_2"/>
    <property type="match status" value="1"/>
</dbReference>
<dbReference type="PRINTS" id="PR01270">
    <property type="entry name" value="HDASUPER"/>
</dbReference>
<name>A0ABS2K1Z2_9GAMM</name>
<evidence type="ECO:0000259" key="2">
    <source>
        <dbReference type="Pfam" id="PF00850"/>
    </source>
</evidence>
<dbReference type="InterPro" id="IPR023801">
    <property type="entry name" value="His_deacetylse_dom"/>
</dbReference>
<evidence type="ECO:0000256" key="1">
    <source>
        <dbReference type="ARBA" id="ARBA00005947"/>
    </source>
</evidence>
<reference evidence="3" key="1">
    <citation type="submission" date="2020-10" db="EMBL/GenBank/DDBJ databases">
        <title>Phylogeny of dyella-like bacteria.</title>
        <authorList>
            <person name="Fu J."/>
        </authorList>
    </citation>
    <scope>NUCLEOTIDE SEQUENCE</scope>
    <source>
        <strain evidence="3">DHOC52</strain>
    </source>
</reference>
<dbReference type="InterPro" id="IPR000286">
    <property type="entry name" value="HDACs"/>
</dbReference>
<feature type="domain" description="Histone deacetylase" evidence="2">
    <location>
        <begin position="19"/>
        <end position="304"/>
    </location>
</feature>
<dbReference type="SUPFAM" id="SSF52768">
    <property type="entry name" value="Arginase/deacetylase"/>
    <property type="match status" value="1"/>
</dbReference>
<dbReference type="Pfam" id="PF00850">
    <property type="entry name" value="Hist_deacetyl"/>
    <property type="match status" value="1"/>
</dbReference>
<dbReference type="EMBL" id="JADIKE010000032">
    <property type="protein sequence ID" value="MBM7125265.1"/>
    <property type="molecule type" value="Genomic_DNA"/>
</dbReference>
<dbReference type="Proteomes" id="UP001430149">
    <property type="component" value="Unassembled WGS sequence"/>
</dbReference>
<comment type="similarity">
    <text evidence="1">Belongs to the histone deacetylase family.</text>
</comment>
<dbReference type="Gene3D" id="3.40.800.20">
    <property type="entry name" value="Histone deacetylase domain"/>
    <property type="match status" value="1"/>
</dbReference>
<protein>
    <submittedName>
        <fullName evidence="3">Histone deacetylase family protein</fullName>
    </submittedName>
</protein>
<proteinExistence type="inferred from homology"/>
<evidence type="ECO:0000313" key="3">
    <source>
        <dbReference type="EMBL" id="MBM7125265.1"/>
    </source>
</evidence>
<accession>A0ABS2K1Z2</accession>
<evidence type="ECO:0000313" key="4">
    <source>
        <dbReference type="Proteomes" id="UP001430149"/>
    </source>
</evidence>
<dbReference type="PANTHER" id="PTHR10625:SF10">
    <property type="entry name" value="HISTONE DEACETYLASE HDAC1"/>
    <property type="match status" value="1"/>
</dbReference>
<sequence>MLQLYTHAVCLQHDPGPGHAESPARLRAVLHALDQDRFALVDRVEAPRATREQLLRVHTAAHVDRILATTPESGTVRLDEDTLMSPASAEAGLRAAGAVIAAIDAVMKGPVSHAFCAVRPPGHHATPDTAMGFCLFNNIAVGAAHAIAAHGLKRVAIADFDVHHGNGTQDIFQREPQVLFISSHQSPLYPGTGREDEHGAGNIINAPLSPGDGSYEFRELWDGALLPRLHAFKPQLVLVSAGFDAHRNDPLADIRLQTEDYAWITERLVDVARAHAGGRLVSTLEGGYELSALAACTSAHVSALLDS</sequence>
<dbReference type="RefSeq" id="WP_204680791.1">
    <property type="nucleotide sequence ID" value="NZ_BSNR01000010.1"/>
</dbReference>
<dbReference type="InterPro" id="IPR037138">
    <property type="entry name" value="His_deacetylse_dom_sf"/>
</dbReference>
<organism evidence="3 4">
    <name type="scientific">Dyella flava</name>
    <dbReference type="NCBI Taxonomy" id="1920170"/>
    <lineage>
        <taxon>Bacteria</taxon>
        <taxon>Pseudomonadati</taxon>
        <taxon>Pseudomonadota</taxon>
        <taxon>Gammaproteobacteria</taxon>
        <taxon>Lysobacterales</taxon>
        <taxon>Rhodanobacteraceae</taxon>
        <taxon>Dyella</taxon>
    </lineage>
</organism>
<gene>
    <name evidence="3" type="ORF">ISP19_07695</name>
</gene>
<keyword evidence="4" id="KW-1185">Reference proteome</keyword>